<dbReference type="InterPro" id="IPR008638">
    <property type="entry name" value="FhaB/CdiA-like_TPS"/>
</dbReference>
<dbReference type="Pfam" id="PF05860">
    <property type="entry name" value="TPS"/>
    <property type="match status" value="1"/>
</dbReference>
<dbReference type="RefSeq" id="WP_190450015.1">
    <property type="nucleotide sequence ID" value="NZ_JAMPLM010000029.1"/>
</dbReference>
<comment type="caution">
    <text evidence="3">The sequence shown here is derived from an EMBL/GenBank/DDBJ whole genome shotgun (WGS) entry which is preliminary data.</text>
</comment>
<dbReference type="SUPFAM" id="SSF51126">
    <property type="entry name" value="Pectin lyase-like"/>
    <property type="match status" value="4"/>
</dbReference>
<dbReference type="Gene3D" id="2.160.20.10">
    <property type="entry name" value="Single-stranded right-handed beta-helix, Pectin lyase-like"/>
    <property type="match status" value="3"/>
</dbReference>
<sequence length="996" mass="101247">MTKFSLLNQGWQLKLVGSVAITGALLLPIKESLAQIVPDNTLGAESSVVTPNLTIRGIQSDRIDSGAIRGTNLFHSFSQFNIGAGRGVYFANPAGIDNILARITGANQSNILGRLGVLGTANLFLINPNGIVFGSAASLDVQGSFVATTANAVKLGDTGLFSASQPATSNLLSVSPSALWFNAVAAQPIVNRSQASSSFGQRNSAGLNPGLQVRSDRTLALVGGDVLLDGGRLTAAQGRIELSSVAGVGQVSLSQSGNDFVLGYDSVSNFSNIKLSNGAIVDASGVGGGDVQIRGERLEMAQGSNIWADTLGTQNGGGVLVRATEVFLSEGSSLTADVAGAGTGGDLRIDTGRLLVRDGAQVSVGTFGTGKSGNLQIRAGELIELIGTSADGRAASGLFAVNQGSGNAGNVSIDTGRLLARDGAVVSVNTFGAGKGGNLQIRASELIELIGISANGRVPSALLAQSEGSGDAGELRINTQRLLVQSGAQVAASTFGTGKGGNLQITAAQSVELIGATANNRFASGLFAVSQGSGNAGNVTIDTRRLLVSDGGQILVNTLGFGKGGSLQITAAESVEVIRTSANGRVPSSVSAKSEGSGDAGELRINTRRLRVQDGAQVGAGTFGQGKGGSLQITAAESVELIGATANGQFPSGLFTQSQGSGNAGALTIDTGRLVVRDGAVVSASTFGQGKGGRLLLKATDLVELTGTRANGPGGLFTVSNGSGNAGDALRIDAGRLLVRDGAVISSRSIGEGTAGNIDITVRDTLEANNGTIQTNTIRSAGGAITINAGAIRLFSDSDIVSNVASGEGGGGDINMKADSILAFGDSDILAFSRDGRGGNINLDTPAFFGEHYRPAPRNTNPATLEGNDRVDVNATGTIASGTILLPDTTFIQNSLTELPENQINTDSILASSCIVRRNQPTQGRFTITGAGGLPQRPGDVQMSSFPTVDMETLPSDSTALNSSLDRPWQKGDPIVEPQGVYQLSNGKLVMSRECH</sequence>
<name>A0ABV0KQ12_9CYAN</name>
<feature type="region of interest" description="Disordered" evidence="1">
    <location>
        <begin position="957"/>
        <end position="976"/>
    </location>
</feature>
<dbReference type="InterPro" id="IPR012334">
    <property type="entry name" value="Pectin_lyas_fold"/>
</dbReference>
<dbReference type="Proteomes" id="UP001476950">
    <property type="component" value="Unassembled WGS sequence"/>
</dbReference>
<gene>
    <name evidence="3" type="ORF">NDI38_22630</name>
</gene>
<dbReference type="InterPro" id="IPR011050">
    <property type="entry name" value="Pectin_lyase_fold/virulence"/>
</dbReference>
<evidence type="ECO:0000256" key="1">
    <source>
        <dbReference type="SAM" id="MobiDB-lite"/>
    </source>
</evidence>
<reference evidence="3 4" key="1">
    <citation type="submission" date="2022-04" db="EMBL/GenBank/DDBJ databases">
        <title>Positive selection, recombination, and allopatry shape intraspecific diversity of widespread and dominant cyanobacteria.</title>
        <authorList>
            <person name="Wei J."/>
            <person name="Shu W."/>
            <person name="Hu C."/>
        </authorList>
    </citation>
    <scope>NUCLEOTIDE SEQUENCE [LARGE SCALE GENOMIC DNA]</scope>
    <source>
        <strain evidence="3 4">AS-A4</strain>
    </source>
</reference>
<dbReference type="NCBIfam" id="TIGR01901">
    <property type="entry name" value="adhes_NPXG"/>
    <property type="match status" value="1"/>
</dbReference>
<dbReference type="EMBL" id="JAMPLM010000029">
    <property type="protein sequence ID" value="MEP1061232.1"/>
    <property type="molecule type" value="Genomic_DNA"/>
</dbReference>
<organism evidence="3 4">
    <name type="scientific">Stenomitos frigidus AS-A4</name>
    <dbReference type="NCBI Taxonomy" id="2933935"/>
    <lineage>
        <taxon>Bacteria</taxon>
        <taxon>Bacillati</taxon>
        <taxon>Cyanobacteriota</taxon>
        <taxon>Cyanophyceae</taxon>
        <taxon>Leptolyngbyales</taxon>
        <taxon>Leptolyngbyaceae</taxon>
        <taxon>Stenomitos</taxon>
    </lineage>
</organism>
<accession>A0ABV0KQ12</accession>
<proteinExistence type="predicted"/>
<evidence type="ECO:0000313" key="3">
    <source>
        <dbReference type="EMBL" id="MEP1061232.1"/>
    </source>
</evidence>
<feature type="domain" description="Filamentous haemagglutinin FhaB/tRNA nuclease CdiA-like TPS" evidence="2">
    <location>
        <begin position="43"/>
        <end position="156"/>
    </location>
</feature>
<protein>
    <submittedName>
        <fullName evidence="3">Filamentous hemagglutinin N-terminal domain-containing protein</fullName>
    </submittedName>
</protein>
<evidence type="ECO:0000259" key="2">
    <source>
        <dbReference type="SMART" id="SM00912"/>
    </source>
</evidence>
<evidence type="ECO:0000313" key="4">
    <source>
        <dbReference type="Proteomes" id="UP001476950"/>
    </source>
</evidence>
<keyword evidence="4" id="KW-1185">Reference proteome</keyword>
<dbReference type="SMART" id="SM00912">
    <property type="entry name" value="Haemagg_act"/>
    <property type="match status" value="1"/>
</dbReference>